<protein>
    <submittedName>
        <fullName evidence="3">Uncharacterized protein LOC116308815</fullName>
    </submittedName>
</protein>
<keyword evidence="2" id="KW-1185">Reference proteome</keyword>
<dbReference type="InParanoid" id="A0A6P8J613"/>
<name>A0A6P8J613_ACTTE</name>
<proteinExistence type="predicted"/>
<dbReference type="Proteomes" id="UP000515163">
    <property type="component" value="Unplaced"/>
</dbReference>
<dbReference type="RefSeq" id="XP_031575174.1">
    <property type="nucleotide sequence ID" value="XM_031719314.1"/>
</dbReference>
<dbReference type="GeneID" id="116308815"/>
<dbReference type="OrthoDB" id="10268779at2759"/>
<sequence length="115" mass="12606">MLEFLGFVLVASISVTISGPVYSDNPIKPGCLVEDKFHNVGDNFTDQYCSEQCQCLGSNGLYMPVCWPLCLMYPSDCPEGQLVRVNIIPVGPPGSKCTCKEAECTMINGRESIQY</sequence>
<organism evidence="2 3">
    <name type="scientific">Actinia tenebrosa</name>
    <name type="common">Australian red waratah sea anemone</name>
    <dbReference type="NCBI Taxonomy" id="6105"/>
    <lineage>
        <taxon>Eukaryota</taxon>
        <taxon>Metazoa</taxon>
        <taxon>Cnidaria</taxon>
        <taxon>Anthozoa</taxon>
        <taxon>Hexacorallia</taxon>
        <taxon>Actiniaria</taxon>
        <taxon>Actiniidae</taxon>
        <taxon>Actinia</taxon>
    </lineage>
</organism>
<dbReference type="AlphaFoldDB" id="A0A6P8J613"/>
<evidence type="ECO:0000313" key="2">
    <source>
        <dbReference type="Proteomes" id="UP000515163"/>
    </source>
</evidence>
<gene>
    <name evidence="3" type="primary">LOC116308815</name>
</gene>
<feature type="chain" id="PRO_5027804307" evidence="1">
    <location>
        <begin position="24"/>
        <end position="115"/>
    </location>
</feature>
<evidence type="ECO:0000256" key="1">
    <source>
        <dbReference type="SAM" id="SignalP"/>
    </source>
</evidence>
<reference evidence="3" key="1">
    <citation type="submission" date="2025-08" db="UniProtKB">
        <authorList>
            <consortium name="RefSeq"/>
        </authorList>
    </citation>
    <scope>IDENTIFICATION</scope>
    <source>
        <tissue evidence="3">Tentacle</tissue>
    </source>
</reference>
<feature type="signal peptide" evidence="1">
    <location>
        <begin position="1"/>
        <end position="23"/>
    </location>
</feature>
<keyword evidence="1" id="KW-0732">Signal</keyword>
<dbReference type="KEGG" id="aten:116308815"/>
<accession>A0A6P8J613</accession>
<evidence type="ECO:0000313" key="3">
    <source>
        <dbReference type="RefSeq" id="XP_031575174.1"/>
    </source>
</evidence>